<evidence type="ECO:0000256" key="7">
    <source>
        <dbReference type="ARBA" id="ARBA00022989"/>
    </source>
</evidence>
<evidence type="ECO:0000256" key="8">
    <source>
        <dbReference type="ARBA" id="ARBA00023053"/>
    </source>
</evidence>
<keyword evidence="8" id="KW-0915">Sodium</keyword>
<dbReference type="Gene3D" id="6.10.140.1330">
    <property type="match status" value="1"/>
</dbReference>
<dbReference type="GO" id="GO:0005886">
    <property type="term" value="C:plasma membrane"/>
    <property type="evidence" value="ECO:0007669"/>
    <property type="project" value="UniProtKB-SubCell"/>
</dbReference>
<keyword evidence="15" id="KW-1185">Reference proteome</keyword>
<name>A9EZH9_SORC5</name>
<dbReference type="GO" id="GO:0051453">
    <property type="term" value="P:regulation of intracellular pH"/>
    <property type="evidence" value="ECO:0007669"/>
    <property type="project" value="TreeGrafter"/>
</dbReference>
<feature type="transmembrane region" description="Helical" evidence="12">
    <location>
        <begin position="297"/>
        <end position="322"/>
    </location>
</feature>
<feature type="domain" description="Cation/H+ exchanger transmembrane" evidence="13">
    <location>
        <begin position="14"/>
        <end position="385"/>
    </location>
</feature>
<keyword evidence="7 12" id="KW-1133">Transmembrane helix</keyword>
<evidence type="ECO:0000256" key="5">
    <source>
        <dbReference type="ARBA" id="ARBA00022475"/>
    </source>
</evidence>
<evidence type="ECO:0000313" key="14">
    <source>
        <dbReference type="EMBL" id="CAN97636.1"/>
    </source>
</evidence>
<dbReference type="OrthoDB" id="9809206at2"/>
<evidence type="ECO:0000256" key="9">
    <source>
        <dbReference type="ARBA" id="ARBA00023065"/>
    </source>
</evidence>
<dbReference type="InterPro" id="IPR018422">
    <property type="entry name" value="Cation/H_exchanger_CPA1"/>
</dbReference>
<evidence type="ECO:0000256" key="10">
    <source>
        <dbReference type="ARBA" id="ARBA00023136"/>
    </source>
</evidence>
<keyword evidence="5" id="KW-1003">Cell membrane</keyword>
<feature type="transmembrane region" description="Helical" evidence="12">
    <location>
        <begin position="362"/>
        <end position="382"/>
    </location>
</feature>
<gene>
    <name evidence="14" type="ordered locus">sce7467</name>
</gene>
<dbReference type="GO" id="GO:0015385">
    <property type="term" value="F:sodium:proton antiporter activity"/>
    <property type="evidence" value="ECO:0007669"/>
    <property type="project" value="InterPro"/>
</dbReference>
<dbReference type="KEGG" id="scl:sce7467"/>
<dbReference type="GO" id="GO:0098719">
    <property type="term" value="P:sodium ion import across plasma membrane"/>
    <property type="evidence" value="ECO:0007669"/>
    <property type="project" value="TreeGrafter"/>
</dbReference>
<dbReference type="BioCyc" id="SCEL448385:SCE_RS38270-MONOMER"/>
<sequence>MRERLESLLLVLAVGSAVAIGAKRIAIPYNVALVLVGLLLVVVDVLPKAPMDPEVILIAFLPVLVFEGALFADADSLRSASRPILALAVPGVLISLLGTAAVATQLLALPFAAALLLGALLSITDTVSVLLAFRSVRVPHRLAAIMEGESLFNDGTALVLVVLASQVLASGTFDGAETFRALALAMVGGAAVGGAFGAVGASLLRRTPDHLTAILASIVLVFATALLAERLHASPVIAVVVLGVIVGKAARRILEPSRVLALQGFWETSGFCLNVVLFELVGMQIQADMLVREAASIGLALIALHGGRAVAVYGCFGVLRALTGELVPFRWQHVMLVGNIKGALSMAAVLSLPSGLPYRDRLITIVFGVTFVTLVAQALPFARLLKFLRVAIPTADSALDAAKATLIAARRGQSELDDLLASGLVSRKEHAERRAAFQRQVIQAEVALQTPQGEVVRDHLTDLALLSAQKAAVLDAARRGLIAAETAHAHVNRIDRAMVELPGGHAAPGANPHEHEGES</sequence>
<evidence type="ECO:0000259" key="13">
    <source>
        <dbReference type="Pfam" id="PF00999"/>
    </source>
</evidence>
<feature type="transmembrane region" description="Helical" evidence="12">
    <location>
        <begin position="334"/>
        <end position="356"/>
    </location>
</feature>
<feature type="transmembrane region" description="Helical" evidence="12">
    <location>
        <begin position="234"/>
        <end position="253"/>
    </location>
</feature>
<accession>A9EZH9</accession>
<dbReference type="EMBL" id="AM746676">
    <property type="protein sequence ID" value="CAN97636.1"/>
    <property type="molecule type" value="Genomic_DNA"/>
</dbReference>
<keyword evidence="10 12" id="KW-0472">Membrane</keyword>
<dbReference type="PANTHER" id="PTHR10110:SF195">
    <property type="entry name" value="NA(+)_H(+) ANTIPORTER NHAS2"/>
    <property type="match status" value="1"/>
</dbReference>
<protein>
    <submittedName>
        <fullName evidence="14">Na+/H+ K+/H+antiporter</fullName>
    </submittedName>
</protein>
<evidence type="ECO:0000256" key="3">
    <source>
        <dbReference type="ARBA" id="ARBA00022448"/>
    </source>
</evidence>
<evidence type="ECO:0000256" key="6">
    <source>
        <dbReference type="ARBA" id="ARBA00022692"/>
    </source>
</evidence>
<dbReference type="AlphaFoldDB" id="A9EZH9"/>
<keyword evidence="11" id="KW-0739">Sodium transport</keyword>
<dbReference type="HOGENOM" id="CLU_005912_8_1_7"/>
<dbReference type="eggNOG" id="COG0025">
    <property type="taxonomic scope" value="Bacteria"/>
</dbReference>
<dbReference type="Pfam" id="PF00999">
    <property type="entry name" value="Na_H_Exchanger"/>
    <property type="match status" value="1"/>
</dbReference>
<feature type="transmembrane region" description="Helical" evidence="12">
    <location>
        <begin position="109"/>
        <end position="131"/>
    </location>
</feature>
<feature type="transmembrane region" description="Helical" evidence="12">
    <location>
        <begin position="151"/>
        <end position="169"/>
    </location>
</feature>
<dbReference type="RefSeq" id="WP_012240075.1">
    <property type="nucleotide sequence ID" value="NC_010162.1"/>
</dbReference>
<feature type="transmembrane region" description="Helical" evidence="12">
    <location>
        <begin position="55"/>
        <end position="72"/>
    </location>
</feature>
<keyword evidence="4" id="KW-0050">Antiport</keyword>
<keyword evidence="6 12" id="KW-0812">Transmembrane</keyword>
<dbReference type="PANTHER" id="PTHR10110">
    <property type="entry name" value="SODIUM/HYDROGEN EXCHANGER"/>
    <property type="match status" value="1"/>
</dbReference>
<keyword evidence="9" id="KW-0406">Ion transport</keyword>
<comment type="subcellular location">
    <subcellularLocation>
        <location evidence="1">Cell membrane</location>
        <topology evidence="1">Multi-pass membrane protein</topology>
    </subcellularLocation>
</comment>
<feature type="transmembrane region" description="Helical" evidence="12">
    <location>
        <begin position="181"/>
        <end position="204"/>
    </location>
</feature>
<dbReference type="Proteomes" id="UP000002139">
    <property type="component" value="Chromosome"/>
</dbReference>
<feature type="transmembrane region" description="Helical" evidence="12">
    <location>
        <begin position="84"/>
        <end position="103"/>
    </location>
</feature>
<feature type="transmembrane region" description="Helical" evidence="12">
    <location>
        <begin position="29"/>
        <end position="49"/>
    </location>
</feature>
<evidence type="ECO:0000256" key="2">
    <source>
        <dbReference type="ARBA" id="ARBA00007367"/>
    </source>
</evidence>
<evidence type="ECO:0000256" key="4">
    <source>
        <dbReference type="ARBA" id="ARBA00022449"/>
    </source>
</evidence>
<keyword evidence="3" id="KW-0813">Transport</keyword>
<organism evidence="14 15">
    <name type="scientific">Sorangium cellulosum (strain So ce56)</name>
    <name type="common">Polyangium cellulosum (strain So ce56)</name>
    <dbReference type="NCBI Taxonomy" id="448385"/>
    <lineage>
        <taxon>Bacteria</taxon>
        <taxon>Pseudomonadati</taxon>
        <taxon>Myxococcota</taxon>
        <taxon>Polyangia</taxon>
        <taxon>Polyangiales</taxon>
        <taxon>Polyangiaceae</taxon>
        <taxon>Sorangium</taxon>
    </lineage>
</organism>
<reference evidence="14 15" key="1">
    <citation type="journal article" date="2007" name="Nat. Biotechnol.">
        <title>Complete genome sequence of the myxobacterium Sorangium cellulosum.</title>
        <authorList>
            <person name="Schneiker S."/>
            <person name="Perlova O."/>
            <person name="Kaiser O."/>
            <person name="Gerth K."/>
            <person name="Alici A."/>
            <person name="Altmeyer M.O."/>
            <person name="Bartels D."/>
            <person name="Bekel T."/>
            <person name="Beyer S."/>
            <person name="Bode E."/>
            <person name="Bode H.B."/>
            <person name="Bolten C.J."/>
            <person name="Choudhuri J.V."/>
            <person name="Doss S."/>
            <person name="Elnakady Y.A."/>
            <person name="Frank B."/>
            <person name="Gaigalat L."/>
            <person name="Goesmann A."/>
            <person name="Groeger C."/>
            <person name="Gross F."/>
            <person name="Jelsbak L."/>
            <person name="Jelsbak L."/>
            <person name="Kalinowski J."/>
            <person name="Kegler C."/>
            <person name="Knauber T."/>
            <person name="Konietzny S."/>
            <person name="Kopp M."/>
            <person name="Krause L."/>
            <person name="Krug D."/>
            <person name="Linke B."/>
            <person name="Mahmud T."/>
            <person name="Martinez-Arias R."/>
            <person name="McHardy A.C."/>
            <person name="Merai M."/>
            <person name="Meyer F."/>
            <person name="Mormann S."/>
            <person name="Munoz-Dorado J."/>
            <person name="Perez J."/>
            <person name="Pradella S."/>
            <person name="Rachid S."/>
            <person name="Raddatz G."/>
            <person name="Rosenau F."/>
            <person name="Rueckert C."/>
            <person name="Sasse F."/>
            <person name="Scharfe M."/>
            <person name="Schuster S.C."/>
            <person name="Suen G."/>
            <person name="Treuner-Lange A."/>
            <person name="Velicer G.J."/>
            <person name="Vorholter F.-J."/>
            <person name="Weissman K.J."/>
            <person name="Welch R.D."/>
            <person name="Wenzel S.C."/>
            <person name="Whitworth D.E."/>
            <person name="Wilhelm S."/>
            <person name="Wittmann C."/>
            <person name="Bloecker H."/>
            <person name="Puehler A."/>
            <person name="Mueller R."/>
        </authorList>
    </citation>
    <scope>NUCLEOTIDE SEQUENCE [LARGE SCALE GENOMIC DNA]</scope>
    <source>
        <strain evidence="15">So ce56</strain>
    </source>
</reference>
<feature type="transmembrane region" description="Helical" evidence="12">
    <location>
        <begin position="211"/>
        <end position="228"/>
    </location>
</feature>
<evidence type="ECO:0000256" key="12">
    <source>
        <dbReference type="SAM" id="Phobius"/>
    </source>
</evidence>
<dbReference type="GO" id="GO:0015386">
    <property type="term" value="F:potassium:proton antiporter activity"/>
    <property type="evidence" value="ECO:0007669"/>
    <property type="project" value="TreeGrafter"/>
</dbReference>
<dbReference type="STRING" id="448385.sce7467"/>
<evidence type="ECO:0000256" key="11">
    <source>
        <dbReference type="ARBA" id="ARBA00023201"/>
    </source>
</evidence>
<evidence type="ECO:0000313" key="15">
    <source>
        <dbReference type="Proteomes" id="UP000002139"/>
    </source>
</evidence>
<comment type="similarity">
    <text evidence="2">Belongs to the monovalent cation:proton antiporter 1 (CPA1) transporter (TC 2.A.36) family.</text>
</comment>
<evidence type="ECO:0000256" key="1">
    <source>
        <dbReference type="ARBA" id="ARBA00004651"/>
    </source>
</evidence>
<dbReference type="InterPro" id="IPR006153">
    <property type="entry name" value="Cation/H_exchanger_TM"/>
</dbReference>
<proteinExistence type="inferred from homology"/>